<keyword evidence="3" id="KW-0805">Transcription regulation</keyword>
<dbReference type="GO" id="GO:0000156">
    <property type="term" value="F:phosphorelay response regulator activity"/>
    <property type="evidence" value="ECO:0007669"/>
    <property type="project" value="TreeGrafter"/>
</dbReference>
<dbReference type="GO" id="GO:0005829">
    <property type="term" value="C:cytosol"/>
    <property type="evidence" value="ECO:0007669"/>
    <property type="project" value="TreeGrafter"/>
</dbReference>
<feature type="domain" description="OmpR/PhoB-type" evidence="8">
    <location>
        <begin position="146"/>
        <end position="245"/>
    </location>
</feature>
<feature type="region of interest" description="Disordered" evidence="7">
    <location>
        <begin position="434"/>
        <end position="457"/>
    </location>
</feature>
<dbReference type="InterPro" id="IPR036388">
    <property type="entry name" value="WH-like_DNA-bd_sf"/>
</dbReference>
<dbReference type="InterPro" id="IPR029016">
    <property type="entry name" value="GAF-like_dom_sf"/>
</dbReference>
<dbReference type="Gene3D" id="3.30.450.40">
    <property type="match status" value="1"/>
</dbReference>
<evidence type="ECO:0000256" key="7">
    <source>
        <dbReference type="SAM" id="MobiDB-lite"/>
    </source>
</evidence>
<keyword evidence="4 6" id="KW-0238">DNA-binding</keyword>
<gene>
    <name evidence="9" type="ORF">BJY18_007094</name>
</gene>
<dbReference type="CDD" id="cd00383">
    <property type="entry name" value="trans_reg_C"/>
    <property type="match status" value="1"/>
</dbReference>
<dbReference type="Gene3D" id="1.10.10.10">
    <property type="entry name" value="Winged helix-like DNA-binding domain superfamily/Winged helix DNA-binding domain"/>
    <property type="match status" value="1"/>
</dbReference>
<dbReference type="Pfam" id="PF00486">
    <property type="entry name" value="Trans_reg_C"/>
    <property type="match status" value="1"/>
</dbReference>
<dbReference type="EMBL" id="JACHMG010000001">
    <property type="protein sequence ID" value="MBB4689609.1"/>
    <property type="molecule type" value="Genomic_DNA"/>
</dbReference>
<evidence type="ECO:0000259" key="8">
    <source>
        <dbReference type="PROSITE" id="PS51755"/>
    </source>
</evidence>
<evidence type="ECO:0000256" key="5">
    <source>
        <dbReference type="ARBA" id="ARBA00023163"/>
    </source>
</evidence>
<evidence type="ECO:0000313" key="10">
    <source>
        <dbReference type="Proteomes" id="UP000581769"/>
    </source>
</evidence>
<dbReference type="GO" id="GO:0000976">
    <property type="term" value="F:transcription cis-regulatory region binding"/>
    <property type="evidence" value="ECO:0007669"/>
    <property type="project" value="TreeGrafter"/>
</dbReference>
<organism evidence="9 10">
    <name type="scientific">Amycolatopsis jiangsuensis</name>
    <dbReference type="NCBI Taxonomy" id="1181879"/>
    <lineage>
        <taxon>Bacteria</taxon>
        <taxon>Bacillati</taxon>
        <taxon>Actinomycetota</taxon>
        <taxon>Actinomycetes</taxon>
        <taxon>Pseudonocardiales</taxon>
        <taxon>Pseudonocardiaceae</taxon>
        <taxon>Amycolatopsis</taxon>
    </lineage>
</organism>
<reference evidence="9 10" key="1">
    <citation type="submission" date="2020-08" db="EMBL/GenBank/DDBJ databases">
        <title>Sequencing the genomes of 1000 actinobacteria strains.</title>
        <authorList>
            <person name="Klenk H.-P."/>
        </authorList>
    </citation>
    <scope>NUCLEOTIDE SEQUENCE [LARGE SCALE GENOMIC DNA]</scope>
    <source>
        <strain evidence="9 10">DSM 45859</strain>
    </source>
</reference>
<sequence>MTASVEVGRSILAGGRYPVPGRPVVVATAGCADIADELVRSGEARGWRMVFEKDLERVNWAVNVHRAAALVLVADDAGWVVRFVSAFRAMSAIPIVVVADVHKDAVVAALATGVDTVLPPVVASEEVLARTYAIIRRGDERLAPTTRYLLAGRLSVDVWRRRAHLGECDLKLTSTEFDLLSHLMRQPERILAPQTILSQVWGFREVEGLNTLRIFIGRLRGKLGDTARRATYIQSVRGHGYRFAVPVVEVPDEERAGLADEPGRGWLEALAKISSNLGRARDDAELAQKLVDGLVGAGVADGIAVHHVDRGRLQVRAHRGMSETWLDGFGDVALSDDGLASSRAVLTGRPVQVPQTRSYRSTTTALKSDNFRAGLFLPIAGGPEGTILACLGLVHRDVDAHRPSTLSFAVALCAVYGAQLAAREFTVGRARAVLPGRGDPEPPAGAATTTVRGAGLP</sequence>
<dbReference type="GO" id="GO:0032993">
    <property type="term" value="C:protein-DNA complex"/>
    <property type="evidence" value="ECO:0007669"/>
    <property type="project" value="TreeGrafter"/>
</dbReference>
<dbReference type="GO" id="GO:0006355">
    <property type="term" value="P:regulation of DNA-templated transcription"/>
    <property type="evidence" value="ECO:0007669"/>
    <property type="project" value="InterPro"/>
</dbReference>
<keyword evidence="1" id="KW-0597">Phosphoprotein</keyword>
<dbReference type="SUPFAM" id="SSF46894">
    <property type="entry name" value="C-terminal effector domain of the bipartite response regulators"/>
    <property type="match status" value="1"/>
</dbReference>
<evidence type="ECO:0000256" key="4">
    <source>
        <dbReference type="ARBA" id="ARBA00023125"/>
    </source>
</evidence>
<dbReference type="PANTHER" id="PTHR48111">
    <property type="entry name" value="REGULATOR OF RPOS"/>
    <property type="match status" value="1"/>
</dbReference>
<evidence type="ECO:0000256" key="6">
    <source>
        <dbReference type="PROSITE-ProRule" id="PRU01091"/>
    </source>
</evidence>
<dbReference type="Proteomes" id="UP000581769">
    <property type="component" value="Unassembled WGS sequence"/>
</dbReference>
<keyword evidence="2" id="KW-0902">Two-component regulatory system</keyword>
<comment type="caution">
    <text evidence="9">The sequence shown here is derived from an EMBL/GenBank/DDBJ whole genome shotgun (WGS) entry which is preliminary data.</text>
</comment>
<dbReference type="AlphaFoldDB" id="A0A840J7C0"/>
<evidence type="ECO:0000256" key="3">
    <source>
        <dbReference type="ARBA" id="ARBA00023015"/>
    </source>
</evidence>
<accession>A0A840J7C0</accession>
<evidence type="ECO:0000256" key="2">
    <source>
        <dbReference type="ARBA" id="ARBA00023012"/>
    </source>
</evidence>
<dbReference type="PROSITE" id="PS51755">
    <property type="entry name" value="OMPR_PHOB"/>
    <property type="match status" value="1"/>
</dbReference>
<dbReference type="SMART" id="SM00862">
    <property type="entry name" value="Trans_reg_C"/>
    <property type="match status" value="1"/>
</dbReference>
<keyword evidence="5" id="KW-0804">Transcription</keyword>
<dbReference type="PANTHER" id="PTHR48111:SF1">
    <property type="entry name" value="TWO-COMPONENT RESPONSE REGULATOR ORR33"/>
    <property type="match status" value="1"/>
</dbReference>
<evidence type="ECO:0000256" key="1">
    <source>
        <dbReference type="ARBA" id="ARBA00022553"/>
    </source>
</evidence>
<proteinExistence type="predicted"/>
<keyword evidence="10" id="KW-1185">Reference proteome</keyword>
<dbReference type="InterPro" id="IPR001867">
    <property type="entry name" value="OmpR/PhoB-type_DNA-bd"/>
</dbReference>
<name>A0A840J7C0_9PSEU</name>
<dbReference type="RefSeq" id="WP_184784112.1">
    <property type="nucleotide sequence ID" value="NZ_JACHMG010000001.1"/>
</dbReference>
<dbReference type="InterPro" id="IPR016032">
    <property type="entry name" value="Sig_transdc_resp-reg_C-effctor"/>
</dbReference>
<feature type="DNA-binding region" description="OmpR/PhoB-type" evidence="6">
    <location>
        <begin position="146"/>
        <end position="245"/>
    </location>
</feature>
<evidence type="ECO:0000313" key="9">
    <source>
        <dbReference type="EMBL" id="MBB4689609.1"/>
    </source>
</evidence>
<feature type="compositionally biased region" description="Low complexity" evidence="7">
    <location>
        <begin position="444"/>
        <end position="457"/>
    </location>
</feature>
<protein>
    <submittedName>
        <fullName evidence="9">DNA-binding response OmpR family regulator</fullName>
    </submittedName>
</protein>
<dbReference type="InterPro" id="IPR039420">
    <property type="entry name" value="WalR-like"/>
</dbReference>
<dbReference type="SUPFAM" id="SSF55781">
    <property type="entry name" value="GAF domain-like"/>
    <property type="match status" value="1"/>
</dbReference>